<keyword evidence="2" id="KW-0670">Pyruvate</keyword>
<dbReference type="SUPFAM" id="SSF52935">
    <property type="entry name" value="PK C-terminal domain-like"/>
    <property type="match status" value="1"/>
</dbReference>
<sequence>MNNQICYFEKPGKSNTENVFKIVKEYALAHHMNEIVLASTTGQTALLAADYFHDSGIKIIAVGVDTFGWSQSEEAKNELRKKQIQAVPCVHYFEQDTANALRSFSQGTKVAFEIAQAAMENGLLSDINQIIAIGGTGFGSDTALILKSNGNQNPKFDVIRILCMPQTKQLDEKKQKNVF</sequence>
<feature type="domain" description="Pyruvate kinase C-terminal" evidence="1">
    <location>
        <begin position="19"/>
        <end position="143"/>
    </location>
</feature>
<name>A0A6N8I262_9FIRM</name>
<dbReference type="Gene3D" id="3.40.1380.20">
    <property type="entry name" value="Pyruvate kinase, C-terminal domain"/>
    <property type="match status" value="1"/>
</dbReference>
<evidence type="ECO:0000313" key="2">
    <source>
        <dbReference type="EMBL" id="MVB11603.1"/>
    </source>
</evidence>
<dbReference type="OrthoDB" id="9782984at2"/>
<evidence type="ECO:0000313" key="3">
    <source>
        <dbReference type="Proteomes" id="UP000469440"/>
    </source>
</evidence>
<dbReference type="Proteomes" id="UP000469440">
    <property type="component" value="Unassembled WGS sequence"/>
</dbReference>
<dbReference type="InterPro" id="IPR015795">
    <property type="entry name" value="Pyrv_Knase_C"/>
</dbReference>
<dbReference type="GO" id="GO:0016301">
    <property type="term" value="F:kinase activity"/>
    <property type="evidence" value="ECO:0007669"/>
    <property type="project" value="UniProtKB-KW"/>
</dbReference>
<organism evidence="2 3">
    <name type="scientific">Caproicibacter fermentans</name>
    <dbReference type="NCBI Taxonomy" id="2576756"/>
    <lineage>
        <taxon>Bacteria</taxon>
        <taxon>Bacillati</taxon>
        <taxon>Bacillota</taxon>
        <taxon>Clostridia</taxon>
        <taxon>Eubacteriales</taxon>
        <taxon>Acutalibacteraceae</taxon>
        <taxon>Caproicibacter</taxon>
    </lineage>
</organism>
<proteinExistence type="predicted"/>
<protein>
    <submittedName>
        <fullName evidence="2">Pyruvate kinase, alpha/beta domain</fullName>
    </submittedName>
</protein>
<comment type="caution">
    <text evidence="2">The sequence shown here is derived from an EMBL/GenBank/DDBJ whole genome shotgun (WGS) entry which is preliminary data.</text>
</comment>
<dbReference type="InterPro" id="IPR036918">
    <property type="entry name" value="Pyrv_Knase_C_sf"/>
</dbReference>
<accession>A0A6N8I262</accession>
<reference evidence="2 3" key="1">
    <citation type="submission" date="2019-09" db="EMBL/GenBank/DDBJ databases">
        <title>Genome sequence of Clostridium sp. EA1.</title>
        <authorList>
            <person name="Poehlein A."/>
            <person name="Bengelsdorf F.R."/>
            <person name="Daniel R."/>
        </authorList>
    </citation>
    <scope>NUCLEOTIDE SEQUENCE [LARGE SCALE GENOMIC DNA]</scope>
    <source>
        <strain evidence="2 3">EA1</strain>
    </source>
</reference>
<dbReference type="Pfam" id="PF02887">
    <property type="entry name" value="PK_C"/>
    <property type="match status" value="1"/>
</dbReference>
<keyword evidence="2" id="KW-0418">Kinase</keyword>
<keyword evidence="3" id="KW-1185">Reference proteome</keyword>
<dbReference type="AlphaFoldDB" id="A0A6N8I262"/>
<gene>
    <name evidence="2" type="ORF">CAFE_23240</name>
</gene>
<evidence type="ECO:0000259" key="1">
    <source>
        <dbReference type="Pfam" id="PF02887"/>
    </source>
</evidence>
<dbReference type="RefSeq" id="WP_156990747.1">
    <property type="nucleotide sequence ID" value="NZ_VWXL01000061.1"/>
</dbReference>
<keyword evidence="2" id="KW-0808">Transferase</keyword>
<dbReference type="EMBL" id="VWXL01000061">
    <property type="protein sequence ID" value="MVB11603.1"/>
    <property type="molecule type" value="Genomic_DNA"/>
</dbReference>